<sequence>MNSVLSVLSVTGNSLVLLAINKTRSLRNPSYCVLFSLAVVDFCVGLFALPSFVVFKAYELKLSSAESLEDKKYYFEVYCAFGLIADGFGLMLSLVSGTLLGVVSVEKYLAIVLHLRYAEVVTNERVIKVVIGIWIFALSLTVWLFAAQKRHLNYITIVTVASFFLVLFLVIFCNVKIALILRKHKKQIADATKSTTIQMESTRDATSIKRYKKSVSSMAYVMILYLLCFVPHGITMLIKISKEDYDFDSIIGTINITIPLVFLNSSLNPLLYCWRFRDIRSAVVRIIKKVFRASPEGS</sequence>
<dbReference type="InterPro" id="IPR017452">
    <property type="entry name" value="GPCR_Rhodpsn_7TM"/>
</dbReference>
<dbReference type="PROSITE" id="PS50262">
    <property type="entry name" value="G_PROTEIN_RECEP_F1_2"/>
    <property type="match status" value="1"/>
</dbReference>
<dbReference type="SMART" id="SM01381">
    <property type="entry name" value="7TM_GPCR_Srsx"/>
    <property type="match status" value="1"/>
</dbReference>
<dbReference type="OrthoDB" id="5972784at2759"/>
<proteinExistence type="predicted"/>
<evidence type="ECO:0000256" key="1">
    <source>
        <dbReference type="ARBA" id="ARBA00004651"/>
    </source>
</evidence>
<evidence type="ECO:0000256" key="4">
    <source>
        <dbReference type="ARBA" id="ARBA00022989"/>
    </source>
</evidence>
<keyword evidence="3 6" id="KW-0812">Transmembrane</keyword>
<dbReference type="Gene3D" id="1.20.1070.10">
    <property type="entry name" value="Rhodopsin 7-helix transmembrane proteins"/>
    <property type="match status" value="1"/>
</dbReference>
<reference evidence="9" key="1">
    <citation type="submission" date="2025-08" db="UniProtKB">
        <authorList>
            <consortium name="RefSeq"/>
        </authorList>
    </citation>
    <scope>IDENTIFICATION</scope>
    <source>
        <tissue evidence="9">Tentacle</tissue>
    </source>
</reference>
<feature type="transmembrane region" description="Helical" evidence="6">
    <location>
        <begin position="218"/>
        <end position="238"/>
    </location>
</feature>
<dbReference type="CDD" id="cd00637">
    <property type="entry name" value="7tm_classA_rhodopsin-like"/>
    <property type="match status" value="1"/>
</dbReference>
<organism evidence="8 9">
    <name type="scientific">Actinia tenebrosa</name>
    <name type="common">Australian red waratah sea anemone</name>
    <dbReference type="NCBI Taxonomy" id="6105"/>
    <lineage>
        <taxon>Eukaryota</taxon>
        <taxon>Metazoa</taxon>
        <taxon>Cnidaria</taxon>
        <taxon>Anthozoa</taxon>
        <taxon>Hexacorallia</taxon>
        <taxon>Actiniaria</taxon>
        <taxon>Actiniidae</taxon>
        <taxon>Actinia</taxon>
    </lineage>
</organism>
<accession>A0A6P8ITB0</accession>
<comment type="subcellular location">
    <subcellularLocation>
        <location evidence="1">Cell membrane</location>
        <topology evidence="1">Multi-pass membrane protein</topology>
    </subcellularLocation>
</comment>
<evidence type="ECO:0000256" key="3">
    <source>
        <dbReference type="ARBA" id="ARBA00022692"/>
    </source>
</evidence>
<feature type="transmembrane region" description="Helical" evidence="6">
    <location>
        <begin position="250"/>
        <end position="271"/>
    </location>
</feature>
<feature type="domain" description="G-protein coupled receptors family 1 profile" evidence="7">
    <location>
        <begin position="12"/>
        <end position="272"/>
    </location>
</feature>
<feature type="transmembrane region" description="Helical" evidence="6">
    <location>
        <begin position="31"/>
        <end position="55"/>
    </location>
</feature>
<dbReference type="Proteomes" id="UP000515163">
    <property type="component" value="Unplaced"/>
</dbReference>
<dbReference type="InterPro" id="IPR000276">
    <property type="entry name" value="GPCR_Rhodpsn"/>
</dbReference>
<gene>
    <name evidence="9" type="primary">LOC116304560</name>
</gene>
<dbReference type="InParanoid" id="A0A6P8ITB0"/>
<dbReference type="PRINTS" id="PR00237">
    <property type="entry name" value="GPCRRHODOPSN"/>
</dbReference>
<evidence type="ECO:0000259" key="7">
    <source>
        <dbReference type="PROSITE" id="PS50262"/>
    </source>
</evidence>
<evidence type="ECO:0000313" key="9">
    <source>
        <dbReference type="RefSeq" id="XP_031570177.1"/>
    </source>
</evidence>
<feature type="transmembrane region" description="Helical" evidence="6">
    <location>
        <begin position="126"/>
        <end position="146"/>
    </location>
</feature>
<name>A0A6P8ITB0_ACTTE</name>
<keyword evidence="8" id="KW-1185">Reference proteome</keyword>
<keyword evidence="4 6" id="KW-1133">Transmembrane helix</keyword>
<dbReference type="PANTHER" id="PTHR22750">
    <property type="entry name" value="G-PROTEIN COUPLED RECEPTOR"/>
    <property type="match status" value="1"/>
</dbReference>
<dbReference type="KEGG" id="aten:116304560"/>
<feature type="transmembrane region" description="Helical" evidence="6">
    <location>
        <begin position="75"/>
        <end position="105"/>
    </location>
</feature>
<evidence type="ECO:0000256" key="6">
    <source>
        <dbReference type="SAM" id="Phobius"/>
    </source>
</evidence>
<evidence type="ECO:0000313" key="8">
    <source>
        <dbReference type="Proteomes" id="UP000515163"/>
    </source>
</evidence>
<dbReference type="RefSeq" id="XP_031570177.1">
    <property type="nucleotide sequence ID" value="XM_031714317.1"/>
</dbReference>
<dbReference type="SUPFAM" id="SSF81321">
    <property type="entry name" value="Family A G protein-coupled receptor-like"/>
    <property type="match status" value="1"/>
</dbReference>
<keyword evidence="2" id="KW-1003">Cell membrane</keyword>
<feature type="transmembrane region" description="Helical" evidence="6">
    <location>
        <begin position="152"/>
        <end position="175"/>
    </location>
</feature>
<dbReference type="GO" id="GO:0005886">
    <property type="term" value="C:plasma membrane"/>
    <property type="evidence" value="ECO:0007669"/>
    <property type="project" value="UniProtKB-SubCell"/>
</dbReference>
<evidence type="ECO:0000256" key="5">
    <source>
        <dbReference type="ARBA" id="ARBA00023136"/>
    </source>
</evidence>
<protein>
    <submittedName>
        <fullName evidence="9">Melanocortin receptor 5-like</fullName>
    </submittedName>
</protein>
<dbReference type="Pfam" id="PF00001">
    <property type="entry name" value="7tm_1"/>
    <property type="match status" value="2"/>
</dbReference>
<evidence type="ECO:0000256" key="2">
    <source>
        <dbReference type="ARBA" id="ARBA00022475"/>
    </source>
</evidence>
<dbReference type="AlphaFoldDB" id="A0A6P8ITB0"/>
<dbReference type="GO" id="GO:0004930">
    <property type="term" value="F:G protein-coupled receptor activity"/>
    <property type="evidence" value="ECO:0007669"/>
    <property type="project" value="InterPro"/>
</dbReference>
<dbReference type="GeneID" id="116304560"/>
<keyword evidence="5 6" id="KW-0472">Membrane</keyword>